<organism evidence="1 2">
    <name type="scientific">Austropuccinia psidii MF-1</name>
    <dbReference type="NCBI Taxonomy" id="1389203"/>
    <lineage>
        <taxon>Eukaryota</taxon>
        <taxon>Fungi</taxon>
        <taxon>Dikarya</taxon>
        <taxon>Basidiomycota</taxon>
        <taxon>Pucciniomycotina</taxon>
        <taxon>Pucciniomycetes</taxon>
        <taxon>Pucciniales</taxon>
        <taxon>Sphaerophragmiaceae</taxon>
        <taxon>Austropuccinia</taxon>
    </lineage>
</organism>
<sequence length="240" mass="27882">MSWLLKKKDRLTALHHDMSEKMIYKRILRKCGGYLEHVIRRSCIEPCLTKDSINAMEDITTRTKIGRNWYKYPMDNKTSWKKIPKPNNPHEKVPLKFHKFGSTSHLANNCPKKTRMNEIEIDKVEDTKETNNVYLHESDSEPSEEEEIPDYLSIENISVSFEVTELHTHLPKYINECMDLIHVQDVKMQKTKPARGKGFTAGASCITNIVINNREAKLNFDSGAFCICVGKDYLDRIYTN</sequence>
<gene>
    <name evidence="1" type="ORF">O181_087205</name>
</gene>
<dbReference type="AlphaFoldDB" id="A0A9Q3P1G1"/>
<evidence type="ECO:0000313" key="1">
    <source>
        <dbReference type="EMBL" id="MBW0547490.1"/>
    </source>
</evidence>
<name>A0A9Q3P1G1_9BASI</name>
<dbReference type="Proteomes" id="UP000765509">
    <property type="component" value="Unassembled WGS sequence"/>
</dbReference>
<dbReference type="EMBL" id="AVOT02052577">
    <property type="protein sequence ID" value="MBW0547490.1"/>
    <property type="molecule type" value="Genomic_DNA"/>
</dbReference>
<accession>A0A9Q3P1G1</accession>
<evidence type="ECO:0000313" key="2">
    <source>
        <dbReference type="Proteomes" id="UP000765509"/>
    </source>
</evidence>
<protein>
    <submittedName>
        <fullName evidence="1">Uncharacterized protein</fullName>
    </submittedName>
</protein>
<reference evidence="1" key="1">
    <citation type="submission" date="2021-03" db="EMBL/GenBank/DDBJ databases">
        <title>Draft genome sequence of rust myrtle Austropuccinia psidii MF-1, a brazilian biotype.</title>
        <authorList>
            <person name="Quecine M.C."/>
            <person name="Pachon D.M.R."/>
            <person name="Bonatelli M.L."/>
            <person name="Correr F.H."/>
            <person name="Franceschini L.M."/>
            <person name="Leite T.F."/>
            <person name="Margarido G.R.A."/>
            <person name="Almeida C.A."/>
            <person name="Ferrarezi J.A."/>
            <person name="Labate C.A."/>
        </authorList>
    </citation>
    <scope>NUCLEOTIDE SEQUENCE</scope>
    <source>
        <strain evidence="1">MF-1</strain>
    </source>
</reference>
<proteinExistence type="predicted"/>
<comment type="caution">
    <text evidence="1">The sequence shown here is derived from an EMBL/GenBank/DDBJ whole genome shotgun (WGS) entry which is preliminary data.</text>
</comment>
<keyword evidence="2" id="KW-1185">Reference proteome</keyword>